<evidence type="ECO:0000256" key="3">
    <source>
        <dbReference type="ARBA" id="ARBA00022801"/>
    </source>
</evidence>
<dbReference type="InterPro" id="IPR024607">
    <property type="entry name" value="Sulfatase_CS"/>
</dbReference>
<dbReference type="EMBL" id="BMXI01000015">
    <property type="protein sequence ID" value="GHC61934.1"/>
    <property type="molecule type" value="Genomic_DNA"/>
</dbReference>
<dbReference type="Gene3D" id="3.30.1120.10">
    <property type="match status" value="1"/>
</dbReference>
<dbReference type="Gene3D" id="3.40.720.10">
    <property type="entry name" value="Alkaline Phosphatase, subunit A"/>
    <property type="match status" value="1"/>
</dbReference>
<accession>A0A918TU19</accession>
<reference evidence="6" key="2">
    <citation type="submission" date="2020-09" db="EMBL/GenBank/DDBJ databases">
        <authorList>
            <person name="Sun Q."/>
            <person name="Kim S."/>
        </authorList>
    </citation>
    <scope>NUCLEOTIDE SEQUENCE</scope>
    <source>
        <strain evidence="6">KCTC 12988</strain>
    </source>
</reference>
<dbReference type="Pfam" id="PF14707">
    <property type="entry name" value="Sulfatase_C"/>
    <property type="match status" value="1"/>
</dbReference>
<dbReference type="InterPro" id="IPR000917">
    <property type="entry name" value="Sulfatase_N"/>
</dbReference>
<dbReference type="PROSITE" id="PS00523">
    <property type="entry name" value="SULFATASE_1"/>
    <property type="match status" value="1"/>
</dbReference>
<dbReference type="InterPro" id="IPR050738">
    <property type="entry name" value="Sulfatase"/>
</dbReference>
<feature type="domain" description="Sulfatase N-terminal" evidence="5">
    <location>
        <begin position="18"/>
        <end position="346"/>
    </location>
</feature>
<evidence type="ECO:0000256" key="1">
    <source>
        <dbReference type="ARBA" id="ARBA00008779"/>
    </source>
</evidence>
<comment type="similarity">
    <text evidence="1">Belongs to the sulfatase family.</text>
</comment>
<evidence type="ECO:0000256" key="2">
    <source>
        <dbReference type="ARBA" id="ARBA00022723"/>
    </source>
</evidence>
<dbReference type="InterPro" id="IPR017850">
    <property type="entry name" value="Alkaline_phosphatase_core_sf"/>
</dbReference>
<keyword evidence="7" id="KW-1185">Reference proteome</keyword>
<proteinExistence type="inferred from homology"/>
<dbReference type="SUPFAM" id="SSF53649">
    <property type="entry name" value="Alkaline phosphatase-like"/>
    <property type="match status" value="1"/>
</dbReference>
<dbReference type="RefSeq" id="WP_308987942.1">
    <property type="nucleotide sequence ID" value="NZ_JARXIB010000007.1"/>
</dbReference>
<sequence length="466" mass="51414">MIPSLAFAAGAFAADPQPNFVVIYTDDQGYADLSCFGGKHVETPRIDEMAREGARLTSFYMGAPLCTPSRAALMTGCYPKRIDMAYGDDFSVLLAADRKGLHPDEITMAEMLKEAGYTTGMFGKWHLGDQPDFLPTRQGFDEFFGLPYSHDIHPSHPRQNHFQFPPLPLLEGEQVVEVGPDPDTLTKRLTERAVDFIGKHKDEPFFLYIPHPIPHAPLAVSEEFLKMAPEAVREQMAQEGPDIDYGLRRKLFSLAISEIDWSVGQVLDALKENGLDEKTVVIFSSDNGPAAGKAHPLSGRKGSTLEGGSRVPTVIRWPGKIPSGQSIDEILTAMDLFPTFAGLAGAKIPTDRVIDGKDVWPVLIGQAESPHEAFFYYRDNDLKAVRVGEWKYHLGLPQKQGSKATPVSALYNLAQDVGEKENVIADHPELVAGMKARAEKFERELIENSRPAAFVEAPRALELKSE</sequence>
<evidence type="ECO:0000313" key="7">
    <source>
        <dbReference type="Proteomes" id="UP000644507"/>
    </source>
</evidence>
<dbReference type="PANTHER" id="PTHR42693:SF53">
    <property type="entry name" value="ENDO-4-O-SULFATASE"/>
    <property type="match status" value="1"/>
</dbReference>
<dbReference type="AlphaFoldDB" id="A0A918TU19"/>
<keyword evidence="2" id="KW-0479">Metal-binding</keyword>
<dbReference type="CDD" id="cd16026">
    <property type="entry name" value="GALNS_like"/>
    <property type="match status" value="1"/>
</dbReference>
<organism evidence="6 7">
    <name type="scientific">Roseibacillus persicicus</name>
    <dbReference type="NCBI Taxonomy" id="454148"/>
    <lineage>
        <taxon>Bacteria</taxon>
        <taxon>Pseudomonadati</taxon>
        <taxon>Verrucomicrobiota</taxon>
        <taxon>Verrucomicrobiia</taxon>
        <taxon>Verrucomicrobiales</taxon>
        <taxon>Verrucomicrobiaceae</taxon>
        <taxon>Roseibacillus</taxon>
    </lineage>
</organism>
<protein>
    <recommendedName>
        <fullName evidence="5">Sulfatase N-terminal domain-containing protein</fullName>
    </recommendedName>
</protein>
<comment type="caution">
    <text evidence="6">The sequence shown here is derived from an EMBL/GenBank/DDBJ whole genome shotgun (WGS) entry which is preliminary data.</text>
</comment>
<keyword evidence="3" id="KW-0378">Hydrolase</keyword>
<evidence type="ECO:0000256" key="4">
    <source>
        <dbReference type="ARBA" id="ARBA00022837"/>
    </source>
</evidence>
<dbReference type="Pfam" id="PF00884">
    <property type="entry name" value="Sulfatase"/>
    <property type="match status" value="1"/>
</dbReference>
<dbReference type="Proteomes" id="UP000644507">
    <property type="component" value="Unassembled WGS sequence"/>
</dbReference>
<keyword evidence="4" id="KW-0106">Calcium</keyword>
<evidence type="ECO:0000259" key="5">
    <source>
        <dbReference type="Pfam" id="PF00884"/>
    </source>
</evidence>
<reference evidence="6" key="1">
    <citation type="journal article" date="2014" name="Int. J. Syst. Evol. Microbiol.">
        <title>Complete genome sequence of Corynebacterium casei LMG S-19264T (=DSM 44701T), isolated from a smear-ripened cheese.</title>
        <authorList>
            <consortium name="US DOE Joint Genome Institute (JGI-PGF)"/>
            <person name="Walter F."/>
            <person name="Albersmeier A."/>
            <person name="Kalinowski J."/>
            <person name="Ruckert C."/>
        </authorList>
    </citation>
    <scope>NUCLEOTIDE SEQUENCE</scope>
    <source>
        <strain evidence="6">KCTC 12988</strain>
    </source>
</reference>
<gene>
    <name evidence="6" type="ORF">GCM10007100_31600</name>
</gene>
<evidence type="ECO:0000313" key="6">
    <source>
        <dbReference type="EMBL" id="GHC61934.1"/>
    </source>
</evidence>
<dbReference type="GO" id="GO:0004065">
    <property type="term" value="F:arylsulfatase activity"/>
    <property type="evidence" value="ECO:0007669"/>
    <property type="project" value="TreeGrafter"/>
</dbReference>
<dbReference type="PANTHER" id="PTHR42693">
    <property type="entry name" value="ARYLSULFATASE FAMILY MEMBER"/>
    <property type="match status" value="1"/>
</dbReference>
<dbReference type="GO" id="GO:0046872">
    <property type="term" value="F:metal ion binding"/>
    <property type="evidence" value="ECO:0007669"/>
    <property type="project" value="UniProtKB-KW"/>
</dbReference>
<name>A0A918TU19_9BACT</name>